<evidence type="ECO:0000256" key="1">
    <source>
        <dbReference type="ARBA" id="ARBA00006787"/>
    </source>
</evidence>
<evidence type="ECO:0000256" key="5">
    <source>
        <dbReference type="PIRSR" id="PIRSR604294-1"/>
    </source>
</evidence>
<feature type="binding site" evidence="5">
    <location>
        <position position="170"/>
    </location>
    <ligand>
        <name>Fe cation</name>
        <dbReference type="ChEBI" id="CHEBI:24875"/>
        <note>catalytic</note>
    </ligand>
</feature>
<dbReference type="EC" id="1.13.11.-" evidence="6"/>
<gene>
    <name evidence="7" type="ORF">AVDCRST_MAG78-3633</name>
</gene>
<evidence type="ECO:0000313" key="7">
    <source>
        <dbReference type="EMBL" id="CAA9452953.1"/>
    </source>
</evidence>
<dbReference type="PANTHER" id="PTHR10543">
    <property type="entry name" value="BETA-CAROTENE DIOXYGENASE"/>
    <property type="match status" value="1"/>
</dbReference>
<keyword evidence="3 6" id="KW-0560">Oxidoreductase</keyword>
<dbReference type="AlphaFoldDB" id="A0A6J4QY41"/>
<feature type="binding site" evidence="5">
    <location>
        <position position="222"/>
    </location>
    <ligand>
        <name>Fe cation</name>
        <dbReference type="ChEBI" id="CHEBI:24875"/>
        <note>catalytic</note>
    </ligand>
</feature>
<proteinExistence type="inferred from homology"/>
<comment type="similarity">
    <text evidence="1 6">Belongs to the carotenoid oxygenase family.</text>
</comment>
<accession>A0A6J4QY41</accession>
<comment type="cofactor">
    <cofactor evidence="5 6">
        <name>Fe(2+)</name>
        <dbReference type="ChEBI" id="CHEBI:29033"/>
    </cofactor>
    <text evidence="5 6">Binds 1 Fe(2+) ion per subunit.</text>
</comment>
<keyword evidence="2 5" id="KW-0479">Metal-binding</keyword>
<dbReference type="Pfam" id="PF03055">
    <property type="entry name" value="RPE65"/>
    <property type="match status" value="1"/>
</dbReference>
<dbReference type="PANTHER" id="PTHR10543:SF24">
    <property type="entry name" value="CAROTENOID ISOMEROOXYGENASE"/>
    <property type="match status" value="1"/>
</dbReference>
<protein>
    <recommendedName>
        <fullName evidence="6">Dioxygenase</fullName>
        <ecNumber evidence="6">1.13.11.-</ecNumber>
    </recommendedName>
</protein>
<evidence type="ECO:0000256" key="3">
    <source>
        <dbReference type="ARBA" id="ARBA00023002"/>
    </source>
</evidence>
<keyword evidence="6 7" id="KW-0223">Dioxygenase</keyword>
<dbReference type="GO" id="GO:0046872">
    <property type="term" value="F:metal ion binding"/>
    <property type="evidence" value="ECO:0007669"/>
    <property type="project" value="UniProtKB-KW"/>
</dbReference>
<feature type="binding site" evidence="5">
    <location>
        <position position="289"/>
    </location>
    <ligand>
        <name>Fe cation</name>
        <dbReference type="ChEBI" id="CHEBI:24875"/>
        <note>catalytic</note>
    </ligand>
</feature>
<feature type="binding site" evidence="5">
    <location>
        <position position="467"/>
    </location>
    <ligand>
        <name>Fe cation</name>
        <dbReference type="ChEBI" id="CHEBI:24875"/>
        <note>catalytic</note>
    </ligand>
</feature>
<dbReference type="EMBL" id="CADCVB010000237">
    <property type="protein sequence ID" value="CAA9452953.1"/>
    <property type="molecule type" value="Genomic_DNA"/>
</dbReference>
<keyword evidence="4 5" id="KW-0408">Iron</keyword>
<organism evidence="7">
    <name type="scientific">uncultured Rubrobacteraceae bacterium</name>
    <dbReference type="NCBI Taxonomy" id="349277"/>
    <lineage>
        <taxon>Bacteria</taxon>
        <taxon>Bacillati</taxon>
        <taxon>Actinomycetota</taxon>
        <taxon>Rubrobacteria</taxon>
        <taxon>Rubrobacterales</taxon>
        <taxon>Rubrobacteraceae</taxon>
        <taxon>environmental samples</taxon>
    </lineage>
</organism>
<name>A0A6J4QY41_9ACTN</name>
<evidence type="ECO:0000256" key="2">
    <source>
        <dbReference type="ARBA" id="ARBA00022723"/>
    </source>
</evidence>
<evidence type="ECO:0000256" key="4">
    <source>
        <dbReference type="ARBA" id="ARBA00023004"/>
    </source>
</evidence>
<sequence length="472" mass="53114">MLTEADHRLGFSPLEGEFEIDALPVEGEAPSWLRGTLFRNGPGTWEAGKSRMRHWFDGLAMLHRFGFREGEVSYANRYLRSPQYQHVRREGAIGYSEFATDPCRSIFKRLTSAFSPEFGSNASVTVHKLAGRFVALTETPLPVEFDPETLETAGVLDYRDDVEGIGTSPHPHTDSRSGDALNTITHFSRTSEYKVFRLPARTGTPRREVVARIPAREPAYMHSFGQTERHVVLAEYPLVVNPLKMLLTGKPYAENLEWKPERPTRFHLVDRENGELAGVYEAEAFFAFHHVNAFERDGEVFVDLLAYPDDAVIRDHYMDALLSRRGPTAAAELRRYRLRPDGSTSHEKLADEPLELPRINYEAQNGRDYSYVYGIGQGSEKPESWPDRLIKANVRDGSAQIWREEDCYPGEPVFVPSPDGRSEDSGVVLSVVLDAAAGTSLLLVLDAASFSEMARARVPHHIPFGFHGQYFG</sequence>
<reference evidence="7" key="1">
    <citation type="submission" date="2020-02" db="EMBL/GenBank/DDBJ databases">
        <authorList>
            <person name="Meier V. D."/>
        </authorList>
    </citation>
    <scope>NUCLEOTIDE SEQUENCE</scope>
    <source>
        <strain evidence="7">AVDCRST_MAG78</strain>
    </source>
</reference>
<dbReference type="InterPro" id="IPR004294">
    <property type="entry name" value="Carotenoid_Oase"/>
</dbReference>
<dbReference type="GO" id="GO:0016121">
    <property type="term" value="P:carotene catabolic process"/>
    <property type="evidence" value="ECO:0007669"/>
    <property type="project" value="TreeGrafter"/>
</dbReference>
<evidence type="ECO:0000256" key="6">
    <source>
        <dbReference type="RuleBase" id="RU364048"/>
    </source>
</evidence>
<dbReference type="GO" id="GO:0010436">
    <property type="term" value="F:carotenoid dioxygenase activity"/>
    <property type="evidence" value="ECO:0007669"/>
    <property type="project" value="TreeGrafter"/>
</dbReference>